<reference evidence="2" key="1">
    <citation type="submission" date="2020-11" db="EMBL/GenBank/DDBJ databases">
        <title>Azospira restricta DSM 18626 genome sequence.</title>
        <authorList>
            <person name="Moe W.M."/>
        </authorList>
    </citation>
    <scope>NUCLEOTIDE SEQUENCE</scope>
    <source>
        <strain evidence="2">DSM 18626</strain>
    </source>
</reference>
<evidence type="ECO:0000313" key="2">
    <source>
        <dbReference type="EMBL" id="QRJ62955.1"/>
    </source>
</evidence>
<dbReference type="Pfam" id="PF07883">
    <property type="entry name" value="Cupin_2"/>
    <property type="match status" value="1"/>
</dbReference>
<evidence type="ECO:0000313" key="3">
    <source>
        <dbReference type="Proteomes" id="UP000663444"/>
    </source>
</evidence>
<protein>
    <submittedName>
        <fullName evidence="2">Cupin domain-containing protein</fullName>
    </submittedName>
</protein>
<evidence type="ECO:0000259" key="1">
    <source>
        <dbReference type="Pfam" id="PF07883"/>
    </source>
</evidence>
<dbReference type="RefSeq" id="WP_203386481.1">
    <property type="nucleotide sequence ID" value="NZ_CP064781.1"/>
</dbReference>
<sequence length="87" mass="9573">MQQQEFLDRLRADGFAEVTTVERGPGGLDLHTHPFEARALILDGEIALTVDGHTTAYRAGDIFHLAAGVAHSERYGPQGVRYLVGRR</sequence>
<organism evidence="2 3">
    <name type="scientific">Azospira restricta</name>
    <dbReference type="NCBI Taxonomy" id="404405"/>
    <lineage>
        <taxon>Bacteria</taxon>
        <taxon>Pseudomonadati</taxon>
        <taxon>Pseudomonadota</taxon>
        <taxon>Betaproteobacteria</taxon>
        <taxon>Rhodocyclales</taxon>
        <taxon>Rhodocyclaceae</taxon>
        <taxon>Azospira</taxon>
    </lineage>
</organism>
<dbReference type="SUPFAM" id="SSF51182">
    <property type="entry name" value="RmlC-like cupins"/>
    <property type="match status" value="1"/>
</dbReference>
<keyword evidence="3" id="KW-1185">Reference proteome</keyword>
<dbReference type="InterPro" id="IPR013096">
    <property type="entry name" value="Cupin_2"/>
</dbReference>
<accession>A0A974PX12</accession>
<dbReference type="EMBL" id="CP064781">
    <property type="protein sequence ID" value="QRJ62955.1"/>
    <property type="molecule type" value="Genomic_DNA"/>
</dbReference>
<dbReference type="AlphaFoldDB" id="A0A974PX12"/>
<dbReference type="InterPro" id="IPR011051">
    <property type="entry name" value="RmlC_Cupin_sf"/>
</dbReference>
<name>A0A974PX12_9RHOO</name>
<dbReference type="Proteomes" id="UP000663444">
    <property type="component" value="Chromosome"/>
</dbReference>
<gene>
    <name evidence="2" type="ORF">IWH25_14500</name>
</gene>
<dbReference type="Gene3D" id="2.60.120.10">
    <property type="entry name" value="Jelly Rolls"/>
    <property type="match status" value="1"/>
</dbReference>
<dbReference type="KEGG" id="ares:IWH25_14500"/>
<feature type="domain" description="Cupin type-2" evidence="1">
    <location>
        <begin position="21"/>
        <end position="72"/>
    </location>
</feature>
<proteinExistence type="predicted"/>
<dbReference type="InterPro" id="IPR014710">
    <property type="entry name" value="RmlC-like_jellyroll"/>
</dbReference>